<gene>
    <name evidence="2" type="ORF">CVT24_010859</name>
</gene>
<dbReference type="InterPro" id="IPR052228">
    <property type="entry name" value="Sec_Metab_Biosynth_Oxidored"/>
</dbReference>
<dbReference type="InterPro" id="IPR002347">
    <property type="entry name" value="SDR_fam"/>
</dbReference>
<dbReference type="InParanoid" id="A0A409WDB2"/>
<dbReference type="EMBL" id="NHTK01005565">
    <property type="protein sequence ID" value="PPQ76498.1"/>
    <property type="molecule type" value="Genomic_DNA"/>
</dbReference>
<dbReference type="Proteomes" id="UP000284842">
    <property type="component" value="Unassembled WGS sequence"/>
</dbReference>
<keyword evidence="3" id="KW-1185">Reference proteome</keyword>
<dbReference type="Gene3D" id="3.40.50.720">
    <property type="entry name" value="NAD(P)-binding Rossmann-like Domain"/>
    <property type="match status" value="1"/>
</dbReference>
<dbReference type="SUPFAM" id="SSF51735">
    <property type="entry name" value="NAD(P)-binding Rossmann-fold domains"/>
    <property type="match status" value="1"/>
</dbReference>
<dbReference type="PRINTS" id="PR00081">
    <property type="entry name" value="GDHRDH"/>
</dbReference>
<dbReference type="OrthoDB" id="2898509at2759"/>
<dbReference type="STRING" id="181874.A0A409WDB2"/>
<reference evidence="2 3" key="1">
    <citation type="journal article" date="2018" name="Evol. Lett.">
        <title>Horizontal gene cluster transfer increased hallucinogenic mushroom diversity.</title>
        <authorList>
            <person name="Reynolds H.T."/>
            <person name="Vijayakumar V."/>
            <person name="Gluck-Thaler E."/>
            <person name="Korotkin H.B."/>
            <person name="Matheny P.B."/>
            <person name="Slot J.C."/>
        </authorList>
    </citation>
    <scope>NUCLEOTIDE SEQUENCE [LARGE SCALE GENOMIC DNA]</scope>
    <source>
        <strain evidence="2 3">2629</strain>
    </source>
</reference>
<protein>
    <recommendedName>
        <fullName evidence="4">Ketoreductase (KR) domain-containing protein</fullName>
    </recommendedName>
</protein>
<dbReference type="GO" id="GO:0016491">
    <property type="term" value="F:oxidoreductase activity"/>
    <property type="evidence" value="ECO:0007669"/>
    <property type="project" value="UniProtKB-KW"/>
</dbReference>
<dbReference type="PANTHER" id="PTHR47534:SF3">
    <property type="entry name" value="ALCOHOL DEHYDROGENASE-LIKE C-TERMINAL DOMAIN-CONTAINING PROTEIN"/>
    <property type="match status" value="1"/>
</dbReference>
<dbReference type="PANTHER" id="PTHR47534">
    <property type="entry name" value="YALI0E05731P"/>
    <property type="match status" value="1"/>
</dbReference>
<dbReference type="Pfam" id="PF00106">
    <property type="entry name" value="adh_short"/>
    <property type="match status" value="1"/>
</dbReference>
<evidence type="ECO:0000313" key="3">
    <source>
        <dbReference type="Proteomes" id="UP000284842"/>
    </source>
</evidence>
<keyword evidence="1" id="KW-0560">Oxidoreductase</keyword>
<name>A0A409WDB2_9AGAR</name>
<sequence>MPSLEVVKVANADYKPDYIPVMVITGSTFGIGQKIVEIFAKYTIGRAHIVLVGRNEAAANEIISGLPPAADGCTYEFLPCDLRLMKNVRELAKVLRDRLPKINFLIHSAGVASLEKRVETEEGIDEKMAIRYYCRFALTYELLPLLRKAKDLGEQVGVLAILGAGLSKPLLMDDLGLKKGHTGMKSMQQTVTYNDLMIGEFARREEGIAFVHAHPGFVDTFAPKPLYQKVLNIAFRPLIWLLFTTPDISAEHMLYALLDSKPGMSLRNRYGDDVGKKNYPTAEGAQEAMWAHSVKETGVVEDNL</sequence>
<evidence type="ECO:0008006" key="4">
    <source>
        <dbReference type="Google" id="ProtNLM"/>
    </source>
</evidence>
<proteinExistence type="predicted"/>
<evidence type="ECO:0000313" key="2">
    <source>
        <dbReference type="EMBL" id="PPQ76498.1"/>
    </source>
</evidence>
<comment type="caution">
    <text evidence="2">The sequence shown here is derived from an EMBL/GenBank/DDBJ whole genome shotgun (WGS) entry which is preliminary data.</text>
</comment>
<organism evidence="2 3">
    <name type="scientific">Panaeolus cyanescens</name>
    <dbReference type="NCBI Taxonomy" id="181874"/>
    <lineage>
        <taxon>Eukaryota</taxon>
        <taxon>Fungi</taxon>
        <taxon>Dikarya</taxon>
        <taxon>Basidiomycota</taxon>
        <taxon>Agaricomycotina</taxon>
        <taxon>Agaricomycetes</taxon>
        <taxon>Agaricomycetidae</taxon>
        <taxon>Agaricales</taxon>
        <taxon>Agaricineae</taxon>
        <taxon>Galeropsidaceae</taxon>
        <taxon>Panaeolus</taxon>
    </lineage>
</organism>
<dbReference type="InterPro" id="IPR036291">
    <property type="entry name" value="NAD(P)-bd_dom_sf"/>
</dbReference>
<accession>A0A409WDB2</accession>
<evidence type="ECO:0000256" key="1">
    <source>
        <dbReference type="ARBA" id="ARBA00023002"/>
    </source>
</evidence>
<dbReference type="AlphaFoldDB" id="A0A409WDB2"/>